<name>E6TWQ8_EVAC2</name>
<feature type="transmembrane region" description="Helical" evidence="1">
    <location>
        <begin position="6"/>
        <end position="22"/>
    </location>
</feature>
<dbReference type="OrthoDB" id="1680238at2"/>
<sequence length="287" mass="34389">MRNRIYFLTLHFSSLLLFFFIIRNSPPKYKRFIAPLFISNIGLNYIFEFFVLLIFRGYRYYPNLLKNKYFDNVVGANASQLFVLPTTGLFLTIFHLRKRWSLLFALMLTLVDKLFVEKRLYKHYWWKTGYTPIGVLIFYFIANKWKEQIIDKDHRLFKIFTVYLTNFVAYSTLNFYHVALFKTCLFNIKIFKNFYRSHVVLSTIYSAFCAILFTIIIFLKRGYFTISLIVTLLGLEYIFIKKKLITISTKYFYVISFITKVISIYAGNRIHKTLFCIKDDVPSENLQ</sequence>
<accession>E6TWQ8</accession>
<dbReference type="eggNOG" id="ENOG50326F1">
    <property type="taxonomic scope" value="Bacteria"/>
</dbReference>
<evidence type="ECO:0000313" key="2">
    <source>
        <dbReference type="EMBL" id="ADU28741.1"/>
    </source>
</evidence>
<keyword evidence="1" id="KW-0812">Transmembrane</keyword>
<reference evidence="2" key="1">
    <citation type="submission" date="2010-12" db="EMBL/GenBank/DDBJ databases">
        <title>Complete sequence of Bacillus cellulosilyticus DSM 2522.</title>
        <authorList>
            <consortium name="US DOE Joint Genome Institute"/>
            <person name="Lucas S."/>
            <person name="Copeland A."/>
            <person name="Lapidus A."/>
            <person name="Cheng J.-F."/>
            <person name="Bruce D."/>
            <person name="Goodwin L."/>
            <person name="Pitluck S."/>
            <person name="Chertkov O."/>
            <person name="Detter J.C."/>
            <person name="Han C."/>
            <person name="Tapia R."/>
            <person name="Land M."/>
            <person name="Hauser L."/>
            <person name="Jeffries C."/>
            <person name="Kyrpides N."/>
            <person name="Ivanova N."/>
            <person name="Mikhailova N."/>
            <person name="Brumm P."/>
            <person name="Mead D."/>
            <person name="Woyke T."/>
        </authorList>
    </citation>
    <scope>NUCLEOTIDE SEQUENCE [LARGE SCALE GENOMIC DNA]</scope>
    <source>
        <strain evidence="2">DSM 2522</strain>
    </source>
</reference>
<feature type="transmembrane region" description="Helical" evidence="1">
    <location>
        <begin position="223"/>
        <end position="239"/>
    </location>
</feature>
<gene>
    <name evidence="2" type="ordered locus">Bcell_0459</name>
</gene>
<organism evidence="2 3">
    <name type="scientific">Evansella cellulosilytica (strain ATCC 21833 / DSM 2522 / FERM P-1141 / JCM 9156 / N-4)</name>
    <name type="common">Bacillus cellulosilyticus</name>
    <dbReference type="NCBI Taxonomy" id="649639"/>
    <lineage>
        <taxon>Bacteria</taxon>
        <taxon>Bacillati</taxon>
        <taxon>Bacillota</taxon>
        <taxon>Bacilli</taxon>
        <taxon>Bacillales</taxon>
        <taxon>Bacillaceae</taxon>
        <taxon>Evansella</taxon>
    </lineage>
</organism>
<feature type="transmembrane region" description="Helical" evidence="1">
    <location>
        <begin position="78"/>
        <end position="96"/>
    </location>
</feature>
<evidence type="ECO:0000256" key="1">
    <source>
        <dbReference type="SAM" id="Phobius"/>
    </source>
</evidence>
<dbReference type="AlphaFoldDB" id="E6TWQ8"/>
<feature type="transmembrane region" description="Helical" evidence="1">
    <location>
        <begin position="34"/>
        <end position="58"/>
    </location>
</feature>
<dbReference type="KEGG" id="bco:Bcell_0459"/>
<feature type="transmembrane region" description="Helical" evidence="1">
    <location>
        <begin position="198"/>
        <end position="217"/>
    </location>
</feature>
<feature type="transmembrane region" description="Helical" evidence="1">
    <location>
        <begin position="162"/>
        <end position="186"/>
    </location>
</feature>
<keyword evidence="1" id="KW-0472">Membrane</keyword>
<keyword evidence="1" id="KW-1133">Transmembrane helix</keyword>
<evidence type="ECO:0000313" key="3">
    <source>
        <dbReference type="Proteomes" id="UP000001401"/>
    </source>
</evidence>
<dbReference type="EMBL" id="CP002394">
    <property type="protein sequence ID" value="ADU28741.1"/>
    <property type="molecule type" value="Genomic_DNA"/>
</dbReference>
<feature type="transmembrane region" description="Helical" evidence="1">
    <location>
        <begin position="124"/>
        <end position="142"/>
    </location>
</feature>
<dbReference type="RefSeq" id="WP_013487082.1">
    <property type="nucleotide sequence ID" value="NC_014829.1"/>
</dbReference>
<keyword evidence="3" id="KW-1185">Reference proteome</keyword>
<dbReference type="HOGENOM" id="CLU_083298_0_0_9"/>
<proteinExistence type="predicted"/>
<feature type="transmembrane region" description="Helical" evidence="1">
    <location>
        <begin position="251"/>
        <end position="268"/>
    </location>
</feature>
<dbReference type="Proteomes" id="UP000001401">
    <property type="component" value="Chromosome"/>
</dbReference>
<protein>
    <submittedName>
        <fullName evidence="2">Uncharacterized protein</fullName>
    </submittedName>
</protein>